<gene>
    <name evidence="2" type="ORF">RM877_16950</name>
</gene>
<sequence>MNEDLPLAGIRVFDLTHVWSGPMGTRILAALGAEVLKIENPDRPDILRGNGNDLRLRYPDLDYGDDPRNRNAWFNTQNVGKKSVRLDLKSPEDIEKARRLAATCDVVMSNYRAGVLSRMGFGYEQLRDLRPDIVVVEMTAFPSTSPQARAAGFGAQFDAASGNTWLSGDESGPVLTGFAIGDPVGGMFAAAAVMTGLERRRRTGRGCHVEIPQSEAMMPLFGEQYVLESRGTAGQLRMNGDPTGAPHGIYPTANGQWLALGVHDDGQWAAVAAVMDSAGVTPQPGWETAAGRAGDLERVEAAVSTWLSGITDPDALVAALQADRVPSARVAGPADLFADEQLRDSGFFTELDHPSAGRHPYPGLPLRIDGARTVPDRPAPLLGQHTGEVLGALPHERLTTGEAS</sequence>
<dbReference type="RefSeq" id="WP_093823696.1">
    <property type="nucleotide sequence ID" value="NZ_JAVRES010000007.1"/>
</dbReference>
<evidence type="ECO:0000313" key="3">
    <source>
        <dbReference type="Proteomes" id="UP001183535"/>
    </source>
</evidence>
<evidence type="ECO:0000256" key="1">
    <source>
        <dbReference type="ARBA" id="ARBA00022679"/>
    </source>
</evidence>
<protein>
    <submittedName>
        <fullName evidence="2">CoA transferase</fullName>
        <ecNumber evidence="2">2.8.3.-</ecNumber>
    </submittedName>
</protein>
<dbReference type="Gene3D" id="3.40.50.10540">
    <property type="entry name" value="Crotonobetainyl-coa:carnitine coa-transferase, domain 1"/>
    <property type="match status" value="1"/>
</dbReference>
<dbReference type="AlphaFoldDB" id="A0ABD5EP44"/>
<dbReference type="SUPFAM" id="SSF89796">
    <property type="entry name" value="CoA-transferase family III (CaiB/BaiF)"/>
    <property type="match status" value="1"/>
</dbReference>
<dbReference type="Pfam" id="PF02515">
    <property type="entry name" value="CoA_transf_3"/>
    <property type="match status" value="1"/>
</dbReference>
<dbReference type="Gene3D" id="3.30.1540.10">
    <property type="entry name" value="formyl-coa transferase, domain 3"/>
    <property type="match status" value="1"/>
</dbReference>
<keyword evidence="3" id="KW-1185">Reference proteome</keyword>
<dbReference type="EMBL" id="JAVRES010000007">
    <property type="protein sequence ID" value="MDT0436371.1"/>
    <property type="molecule type" value="Genomic_DNA"/>
</dbReference>
<dbReference type="InterPro" id="IPR023606">
    <property type="entry name" value="CoA-Trfase_III_dom_1_sf"/>
</dbReference>
<dbReference type="GO" id="GO:0016740">
    <property type="term" value="F:transferase activity"/>
    <property type="evidence" value="ECO:0007669"/>
    <property type="project" value="UniProtKB-KW"/>
</dbReference>
<reference evidence="3" key="1">
    <citation type="submission" date="2023-07" db="EMBL/GenBank/DDBJ databases">
        <title>30 novel species of actinomycetes from the DSMZ collection.</title>
        <authorList>
            <person name="Nouioui I."/>
        </authorList>
    </citation>
    <scope>NUCLEOTIDE SEQUENCE [LARGE SCALE GENOMIC DNA]</scope>
    <source>
        <strain evidence="3">DSM 41981</strain>
    </source>
</reference>
<dbReference type="Proteomes" id="UP001183535">
    <property type="component" value="Unassembled WGS sequence"/>
</dbReference>
<dbReference type="InterPro" id="IPR050483">
    <property type="entry name" value="CoA-transferase_III_domain"/>
</dbReference>
<organism evidence="2 3">
    <name type="scientific">Streptomyces doudnae</name>
    <dbReference type="NCBI Taxonomy" id="3075536"/>
    <lineage>
        <taxon>Bacteria</taxon>
        <taxon>Bacillati</taxon>
        <taxon>Actinomycetota</taxon>
        <taxon>Actinomycetes</taxon>
        <taxon>Kitasatosporales</taxon>
        <taxon>Streptomycetaceae</taxon>
        <taxon>Streptomyces</taxon>
    </lineage>
</organism>
<evidence type="ECO:0000313" key="2">
    <source>
        <dbReference type="EMBL" id="MDT0436371.1"/>
    </source>
</evidence>
<comment type="caution">
    <text evidence="2">The sequence shown here is derived from an EMBL/GenBank/DDBJ whole genome shotgun (WGS) entry which is preliminary data.</text>
</comment>
<proteinExistence type="predicted"/>
<dbReference type="InterPro" id="IPR003673">
    <property type="entry name" value="CoA-Trfase_fam_III"/>
</dbReference>
<dbReference type="PANTHER" id="PTHR48207:SF4">
    <property type="entry name" value="BLL6097 PROTEIN"/>
    <property type="match status" value="1"/>
</dbReference>
<accession>A0ABD5EP44</accession>
<dbReference type="EC" id="2.8.3.-" evidence="2"/>
<dbReference type="PANTHER" id="PTHR48207">
    <property type="entry name" value="SUCCINATE--HYDROXYMETHYLGLUTARATE COA-TRANSFERASE"/>
    <property type="match status" value="1"/>
</dbReference>
<name>A0ABD5EP44_9ACTN</name>
<dbReference type="InterPro" id="IPR044855">
    <property type="entry name" value="CoA-Trfase_III_dom3_sf"/>
</dbReference>
<keyword evidence="1 2" id="KW-0808">Transferase</keyword>